<dbReference type="Gene3D" id="3.30.870.10">
    <property type="entry name" value="Endonuclease Chain A"/>
    <property type="match status" value="2"/>
</dbReference>
<sequence length="475" mass="54129">MGRLLTKKATYLMLALILLLTIVACYHTYKPLPEGVSYEGNVHYVKDVSLLYDLTYQSGDEVKSEQQIFRRIFEAIDNAENFIVMDMFLFNGYYDQGETYPSISDTLARKLIEKKKEQPNVDIYFITDEVNTTYGSHESEWLESLKRAGIKVVETDVTKLRDSNPLYSSVWRSFLQWFGQSGEGWLANPFGENAPKITARSYLKLFNVKANHRKVVATDKTAVISSANPHDASGHHSNMAFEVQGDIIGEIVKTEKAVVDFSSDVQIPKLSYEKAPSGDIGVQLLTEGKVYKEILNTLDQVESGDEVWLGMFYLADRKVVEKLVQSSNKGAKVRLVLDPNVNAFGQEKIGLPNRPVAAELLDDSNNKIQVRWYNTDKEQYHPKTLFVRGKDQSTIIGGSANFTKRNLDDLNLETNIKITAGSDEDISEEMNKYFTRLWGNKDATYTLPYEKYENKMTIFQTLLYRIQKMLSFTTY</sequence>
<dbReference type="CDD" id="cd09129">
    <property type="entry name" value="PLDc_unchar2_1"/>
    <property type="match status" value="1"/>
</dbReference>
<reference evidence="9" key="1">
    <citation type="submission" date="2023-07" db="EMBL/GenBank/DDBJ databases">
        <title>Draft genomic sequences of Priestia flexa CCM isolated from the soil of an abandoned mine contaminated by free cyanide in the high Andean zone of Tacna, Peru.</title>
        <authorList>
            <person name="Caceda Quiroz C.J."/>
            <person name="Maraza Chooque G.J."/>
            <person name="Fora Quispe G.L."/>
            <person name="Carpio Mamani M."/>
        </authorList>
    </citation>
    <scope>NUCLEOTIDE SEQUENCE [LARGE SCALE GENOMIC DNA]</scope>
    <source>
        <strain evidence="9">CCM</strain>
    </source>
</reference>
<evidence type="ECO:0000256" key="5">
    <source>
        <dbReference type="ARBA" id="ARBA00022963"/>
    </source>
</evidence>
<comment type="caution">
    <text evidence="8">The sequence shown here is derived from an EMBL/GenBank/DDBJ whole genome shotgun (WGS) entry which is preliminary data.</text>
</comment>
<dbReference type="InterPro" id="IPR051406">
    <property type="entry name" value="PLD_domain"/>
</dbReference>
<evidence type="ECO:0000313" key="9">
    <source>
        <dbReference type="Proteomes" id="UP001284771"/>
    </source>
</evidence>
<keyword evidence="5" id="KW-0442">Lipid degradation</keyword>
<dbReference type="SUPFAM" id="SSF56024">
    <property type="entry name" value="Phospholipase D/nuclease"/>
    <property type="match status" value="2"/>
</dbReference>
<evidence type="ECO:0000256" key="1">
    <source>
        <dbReference type="ARBA" id="ARBA00000798"/>
    </source>
</evidence>
<dbReference type="Pfam" id="PF13091">
    <property type="entry name" value="PLDc_2"/>
    <property type="match status" value="1"/>
</dbReference>
<evidence type="ECO:0000259" key="7">
    <source>
        <dbReference type="Pfam" id="PF13091"/>
    </source>
</evidence>
<keyword evidence="9" id="KW-1185">Reference proteome</keyword>
<evidence type="ECO:0000256" key="3">
    <source>
        <dbReference type="ARBA" id="ARBA00012027"/>
    </source>
</evidence>
<keyword evidence="4" id="KW-0378">Hydrolase</keyword>
<accession>A0ABU4J0W3</accession>
<gene>
    <name evidence="8" type="ORF">RIB56_00900</name>
</gene>
<dbReference type="EMBL" id="JAWUZT010000002">
    <property type="protein sequence ID" value="MDW8514687.1"/>
    <property type="molecule type" value="Genomic_DNA"/>
</dbReference>
<proteinExistence type="inferred from homology"/>
<dbReference type="EC" id="3.1.4.4" evidence="3"/>
<evidence type="ECO:0000256" key="4">
    <source>
        <dbReference type="ARBA" id="ARBA00022801"/>
    </source>
</evidence>
<evidence type="ECO:0000313" key="8">
    <source>
        <dbReference type="EMBL" id="MDW8514687.1"/>
    </source>
</evidence>
<dbReference type="Proteomes" id="UP001284771">
    <property type="component" value="Unassembled WGS sequence"/>
</dbReference>
<feature type="domain" description="Phospholipase D-like" evidence="7">
    <location>
        <begin position="303"/>
        <end position="438"/>
    </location>
</feature>
<dbReference type="RefSeq" id="WP_235932370.1">
    <property type="nucleotide sequence ID" value="NZ_JAWUZT010000002.1"/>
</dbReference>
<dbReference type="PANTHER" id="PTHR43856:SF1">
    <property type="entry name" value="MITOCHONDRIAL CARDIOLIPIN HYDROLASE"/>
    <property type="match status" value="1"/>
</dbReference>
<dbReference type="PROSITE" id="PS51257">
    <property type="entry name" value="PROKAR_LIPOPROTEIN"/>
    <property type="match status" value="1"/>
</dbReference>
<name>A0ABU4J0W3_9BACI</name>
<dbReference type="CDD" id="cd09130">
    <property type="entry name" value="PLDc_unchar2_2"/>
    <property type="match status" value="1"/>
</dbReference>
<evidence type="ECO:0000256" key="2">
    <source>
        <dbReference type="ARBA" id="ARBA00008664"/>
    </source>
</evidence>
<comment type="similarity">
    <text evidence="2">Belongs to the phospholipase D family.</text>
</comment>
<organism evidence="8 9">
    <name type="scientific">Priestia flexa</name>
    <dbReference type="NCBI Taxonomy" id="86664"/>
    <lineage>
        <taxon>Bacteria</taxon>
        <taxon>Bacillati</taxon>
        <taxon>Bacillota</taxon>
        <taxon>Bacilli</taxon>
        <taxon>Bacillales</taxon>
        <taxon>Bacillaceae</taxon>
        <taxon>Priestia</taxon>
    </lineage>
</organism>
<evidence type="ECO:0000256" key="6">
    <source>
        <dbReference type="ARBA" id="ARBA00023098"/>
    </source>
</evidence>
<dbReference type="InterPro" id="IPR025202">
    <property type="entry name" value="PLD-like_dom"/>
</dbReference>
<protein>
    <recommendedName>
        <fullName evidence="3">phospholipase D</fullName>
        <ecNumber evidence="3">3.1.4.4</ecNumber>
    </recommendedName>
</protein>
<comment type="catalytic activity">
    <reaction evidence="1">
        <text>a 1,2-diacyl-sn-glycero-3-phosphocholine + H2O = a 1,2-diacyl-sn-glycero-3-phosphate + choline + H(+)</text>
        <dbReference type="Rhea" id="RHEA:14445"/>
        <dbReference type="ChEBI" id="CHEBI:15354"/>
        <dbReference type="ChEBI" id="CHEBI:15377"/>
        <dbReference type="ChEBI" id="CHEBI:15378"/>
        <dbReference type="ChEBI" id="CHEBI:57643"/>
        <dbReference type="ChEBI" id="CHEBI:58608"/>
        <dbReference type="EC" id="3.1.4.4"/>
    </reaction>
</comment>
<keyword evidence="6" id="KW-0443">Lipid metabolism</keyword>
<dbReference type="PANTHER" id="PTHR43856">
    <property type="entry name" value="CARDIOLIPIN HYDROLASE"/>
    <property type="match status" value="1"/>
</dbReference>